<dbReference type="PANTHER" id="PTHR22768">
    <property type="entry name" value="DNA REPLICATION COMPLEX GINS PROTEIN PSF3"/>
    <property type="match status" value="1"/>
</dbReference>
<keyword evidence="3" id="KW-1185">Reference proteome</keyword>
<accession>A0A4D9D3F9</accession>
<dbReference type="InterPro" id="IPR036224">
    <property type="entry name" value="GINS_bundle-like_dom_sf"/>
</dbReference>
<dbReference type="EMBL" id="SDOX01000021">
    <property type="protein sequence ID" value="TFJ83985.1"/>
    <property type="molecule type" value="Genomic_DNA"/>
</dbReference>
<dbReference type="OrthoDB" id="10251744at2759"/>
<dbReference type="PANTHER" id="PTHR22768:SF0">
    <property type="entry name" value="DNA REPLICATION COMPLEX GINS PROTEIN PSF3"/>
    <property type="match status" value="1"/>
</dbReference>
<dbReference type="Proteomes" id="UP000355283">
    <property type="component" value="Unassembled WGS sequence"/>
</dbReference>
<dbReference type="InterPro" id="IPR055221">
    <property type="entry name" value="PSF3_N"/>
</dbReference>
<proteinExistence type="predicted"/>
<dbReference type="SUPFAM" id="SSF160059">
    <property type="entry name" value="PriA/YqbF domain"/>
    <property type="match status" value="1"/>
</dbReference>
<dbReference type="GO" id="GO:0000811">
    <property type="term" value="C:GINS complex"/>
    <property type="evidence" value="ECO:0007669"/>
    <property type="project" value="TreeGrafter"/>
</dbReference>
<dbReference type="InterPro" id="IPR010492">
    <property type="entry name" value="GINS_Psf3"/>
</dbReference>
<gene>
    <name evidence="2" type="ORF">NSK_005080</name>
</gene>
<dbReference type="Pfam" id="PF22466">
    <property type="entry name" value="PSF3_N"/>
    <property type="match status" value="1"/>
</dbReference>
<dbReference type="AlphaFoldDB" id="A0A4D9D3F9"/>
<evidence type="ECO:0000259" key="1">
    <source>
        <dbReference type="Pfam" id="PF22466"/>
    </source>
</evidence>
<evidence type="ECO:0000313" key="3">
    <source>
        <dbReference type="Proteomes" id="UP000355283"/>
    </source>
</evidence>
<dbReference type="CDD" id="cd11713">
    <property type="entry name" value="GINS_A_psf3"/>
    <property type="match status" value="1"/>
</dbReference>
<dbReference type="Gene3D" id="1.20.58.2050">
    <property type="match status" value="1"/>
</dbReference>
<sequence>MDRGYFSVDAILAAEDRVPVVFNTMAASLGFLDPACKDEDLPARSRVELPLWLALALQAKNMVRVELPRHYSARFREDLLAGPDAVDIRERSAFFYETGTALARVKRDDHLQRTMRMVFAGPRFRHILDASLNSGGDDMTDFLQDLPHAERALFHAGSQGSKAQEAYKKGTHAQLGIAEVLKGGSAPVDRTVGGQGGKESNPSL</sequence>
<evidence type="ECO:0000313" key="2">
    <source>
        <dbReference type="EMBL" id="TFJ83985.1"/>
    </source>
</evidence>
<feature type="domain" description="DNA replication complex GINS protein PSF3 N-terminal" evidence="1">
    <location>
        <begin position="6"/>
        <end position="57"/>
    </location>
</feature>
<comment type="caution">
    <text evidence="2">The sequence shown here is derived from an EMBL/GenBank/DDBJ whole genome shotgun (WGS) entry which is preliminary data.</text>
</comment>
<organism evidence="2 3">
    <name type="scientific">Nannochloropsis salina CCMP1776</name>
    <dbReference type="NCBI Taxonomy" id="1027361"/>
    <lineage>
        <taxon>Eukaryota</taxon>
        <taxon>Sar</taxon>
        <taxon>Stramenopiles</taxon>
        <taxon>Ochrophyta</taxon>
        <taxon>Eustigmatophyceae</taxon>
        <taxon>Eustigmatales</taxon>
        <taxon>Monodopsidaceae</taxon>
        <taxon>Microchloropsis</taxon>
        <taxon>Microchloropsis salina</taxon>
    </lineage>
</organism>
<name>A0A4D9D3F9_9STRA</name>
<reference evidence="2 3" key="1">
    <citation type="submission" date="2019-01" db="EMBL/GenBank/DDBJ databases">
        <title>Nuclear Genome Assembly of the Microalgal Biofuel strain Nannochloropsis salina CCMP1776.</title>
        <authorList>
            <person name="Hovde B."/>
        </authorList>
    </citation>
    <scope>NUCLEOTIDE SEQUENCE [LARGE SCALE GENOMIC DNA]</scope>
    <source>
        <strain evidence="2 3">CCMP1776</strain>
    </source>
</reference>
<dbReference type="SUPFAM" id="SSF158573">
    <property type="entry name" value="GINS helical bundle-like"/>
    <property type="match status" value="1"/>
</dbReference>
<dbReference type="InterPro" id="IPR038437">
    <property type="entry name" value="GINS_Psf3_sf"/>
</dbReference>
<dbReference type="CDD" id="cd21693">
    <property type="entry name" value="GINS_B_Psf3"/>
    <property type="match status" value="1"/>
</dbReference>
<dbReference type="GO" id="GO:1902975">
    <property type="term" value="P:mitotic DNA replication initiation"/>
    <property type="evidence" value="ECO:0007669"/>
    <property type="project" value="TreeGrafter"/>
</dbReference>
<protein>
    <recommendedName>
        <fullName evidence="1">DNA replication complex GINS protein PSF3 N-terminal domain-containing protein</fullName>
    </recommendedName>
</protein>